<dbReference type="SUPFAM" id="SSF48452">
    <property type="entry name" value="TPR-like"/>
    <property type="match status" value="1"/>
</dbReference>
<dbReference type="Proteomes" id="UP000199140">
    <property type="component" value="Unassembled WGS sequence"/>
</dbReference>
<evidence type="ECO:0000313" key="4">
    <source>
        <dbReference type="EMBL" id="SFG88825.1"/>
    </source>
</evidence>
<dbReference type="AlphaFoldDB" id="A0AAE8HRM3"/>
<feature type="repeat" description="TPR" evidence="1">
    <location>
        <begin position="145"/>
        <end position="178"/>
    </location>
</feature>
<dbReference type="InterPro" id="IPR011990">
    <property type="entry name" value="TPR-like_helical_dom_sf"/>
</dbReference>
<protein>
    <submittedName>
        <fullName evidence="3">TPR repeat-containing protein</fullName>
    </submittedName>
    <submittedName>
        <fullName evidence="4">Tetratricopeptide repeat-containing protein</fullName>
    </submittedName>
</protein>
<dbReference type="Proteomes" id="UP000185487">
    <property type="component" value="Chromosome"/>
</dbReference>
<organism evidence="4 6">
    <name type="scientific">Methylobacterium phyllosphaerae</name>
    <dbReference type="NCBI Taxonomy" id="418223"/>
    <lineage>
        <taxon>Bacteria</taxon>
        <taxon>Pseudomonadati</taxon>
        <taxon>Pseudomonadota</taxon>
        <taxon>Alphaproteobacteria</taxon>
        <taxon>Hyphomicrobiales</taxon>
        <taxon>Methylobacteriaceae</taxon>
        <taxon>Methylobacterium</taxon>
    </lineage>
</organism>
<gene>
    <name evidence="3" type="ORF">MCBMB27_05114</name>
    <name evidence="4" type="ORF">SAMN05192567_109174</name>
</gene>
<feature type="repeat" description="TPR" evidence="1">
    <location>
        <begin position="179"/>
        <end position="212"/>
    </location>
</feature>
<evidence type="ECO:0000313" key="5">
    <source>
        <dbReference type="Proteomes" id="UP000185487"/>
    </source>
</evidence>
<accession>A0AAE8HRM3</accession>
<reference evidence="4 6" key="2">
    <citation type="submission" date="2016-10" db="EMBL/GenBank/DDBJ databases">
        <authorList>
            <person name="Varghese N."/>
            <person name="Submissions S."/>
        </authorList>
    </citation>
    <scope>NUCLEOTIDE SEQUENCE [LARGE SCALE GENOMIC DNA]</scope>
    <source>
        <strain evidence="4 6">CBMB27</strain>
    </source>
</reference>
<dbReference type="SMART" id="SM00028">
    <property type="entry name" value="TPR"/>
    <property type="match status" value="2"/>
</dbReference>
<sequence length="231" mass="25233">MSTGCGRFRVRAAPRHVDGRDDGAQSGCMMPTRFIAALVCLPALAATLPAAQAAPQSTRPGRPTAEAKPAPKPPSLDDLFARLRASEDPAEAKGIARLIERHMAGSGSPTVDLLTDRARQAVTAHDFPLAAELMDRVTALEPNWSEGWNRRATVFWLLTDKDDALADLQRALVLEPRHFEAWAAMGRIYESLDDKARALAAFRRAKALYPQMEKVGEAINRLTPEVDGRDL</sequence>
<evidence type="ECO:0000256" key="1">
    <source>
        <dbReference type="PROSITE-ProRule" id="PRU00339"/>
    </source>
</evidence>
<proteinExistence type="predicted"/>
<evidence type="ECO:0000313" key="6">
    <source>
        <dbReference type="Proteomes" id="UP000199140"/>
    </source>
</evidence>
<evidence type="ECO:0000256" key="2">
    <source>
        <dbReference type="SAM" id="MobiDB-lite"/>
    </source>
</evidence>
<dbReference type="PROSITE" id="PS50005">
    <property type="entry name" value="TPR"/>
    <property type="match status" value="2"/>
</dbReference>
<dbReference type="EMBL" id="CP015367">
    <property type="protein sequence ID" value="APT34405.1"/>
    <property type="molecule type" value="Genomic_DNA"/>
</dbReference>
<dbReference type="EMBL" id="FOPK01000009">
    <property type="protein sequence ID" value="SFG88825.1"/>
    <property type="molecule type" value="Genomic_DNA"/>
</dbReference>
<dbReference type="Pfam" id="PF13432">
    <property type="entry name" value="TPR_16"/>
    <property type="match status" value="1"/>
</dbReference>
<reference evidence="3 5" key="1">
    <citation type="submission" date="2016-04" db="EMBL/GenBank/DDBJ databases">
        <title>Complete genome sequencing and analysis of CBMB27, Methylobacterium phyllosphaerae isolated from leaf tissues of rice (Oryza sativa L.).</title>
        <authorList>
            <person name="Lee Y."/>
            <person name="Hwangbo K."/>
            <person name="Chung H."/>
            <person name="Yoo J."/>
            <person name="Kim K.Y."/>
            <person name="Sa T.M."/>
            <person name="Um Y."/>
            <person name="Madhaiyan M."/>
        </authorList>
    </citation>
    <scope>NUCLEOTIDE SEQUENCE [LARGE SCALE GENOMIC DNA]</scope>
    <source>
        <strain evidence="3 5">CBMB27</strain>
    </source>
</reference>
<keyword evidence="1" id="KW-0802">TPR repeat</keyword>
<feature type="region of interest" description="Disordered" evidence="2">
    <location>
        <begin position="52"/>
        <end position="77"/>
    </location>
</feature>
<evidence type="ECO:0000313" key="3">
    <source>
        <dbReference type="EMBL" id="APT34405.1"/>
    </source>
</evidence>
<name>A0AAE8HRM3_9HYPH</name>
<dbReference type="KEGG" id="mphy:MCBMB27_05114"/>
<keyword evidence="5" id="KW-1185">Reference proteome</keyword>
<dbReference type="InterPro" id="IPR019734">
    <property type="entry name" value="TPR_rpt"/>
</dbReference>
<dbReference type="Gene3D" id="1.25.40.10">
    <property type="entry name" value="Tetratricopeptide repeat domain"/>
    <property type="match status" value="1"/>
</dbReference>